<reference evidence="3 4" key="1">
    <citation type="submission" date="2021-07" db="EMBL/GenBank/DDBJ databases">
        <title>The Aristolochia fimbriata genome: insights into angiosperm evolution, floral development and chemical biosynthesis.</title>
        <authorList>
            <person name="Jiao Y."/>
        </authorList>
    </citation>
    <scope>NUCLEOTIDE SEQUENCE [LARGE SCALE GENOMIC DNA]</scope>
    <source>
        <strain evidence="3">IBCAS-2021</strain>
        <tissue evidence="3">Leaf</tissue>
    </source>
</reference>
<keyword evidence="4" id="KW-1185">Reference proteome</keyword>
<evidence type="ECO:0000256" key="1">
    <source>
        <dbReference type="SAM" id="SignalP"/>
    </source>
</evidence>
<dbReference type="Proteomes" id="UP000825729">
    <property type="component" value="Unassembled WGS sequence"/>
</dbReference>
<feature type="chain" id="PRO_5043328022" description="DUF7866 domain-containing protein" evidence="1">
    <location>
        <begin position="26"/>
        <end position="126"/>
    </location>
</feature>
<evidence type="ECO:0000259" key="2">
    <source>
        <dbReference type="Pfam" id="PF25268"/>
    </source>
</evidence>
<dbReference type="Pfam" id="PF25268">
    <property type="entry name" value="DUF7866"/>
    <property type="match status" value="1"/>
</dbReference>
<comment type="caution">
    <text evidence="3">The sequence shown here is derived from an EMBL/GenBank/DDBJ whole genome shotgun (WGS) entry which is preliminary data.</text>
</comment>
<organism evidence="3 4">
    <name type="scientific">Aristolochia fimbriata</name>
    <name type="common">White veined hardy Dutchman's pipe vine</name>
    <dbReference type="NCBI Taxonomy" id="158543"/>
    <lineage>
        <taxon>Eukaryota</taxon>
        <taxon>Viridiplantae</taxon>
        <taxon>Streptophyta</taxon>
        <taxon>Embryophyta</taxon>
        <taxon>Tracheophyta</taxon>
        <taxon>Spermatophyta</taxon>
        <taxon>Magnoliopsida</taxon>
        <taxon>Magnoliidae</taxon>
        <taxon>Piperales</taxon>
        <taxon>Aristolochiaceae</taxon>
        <taxon>Aristolochia</taxon>
    </lineage>
</organism>
<accession>A0AAV7E4R8</accession>
<protein>
    <recommendedName>
        <fullName evidence="2">DUF7866 domain-containing protein</fullName>
    </recommendedName>
</protein>
<dbReference type="PANTHER" id="PTHR33786:SF5">
    <property type="entry name" value="EXPRESSED PROTEIN"/>
    <property type="match status" value="1"/>
</dbReference>
<feature type="signal peptide" evidence="1">
    <location>
        <begin position="1"/>
        <end position="25"/>
    </location>
</feature>
<proteinExistence type="predicted"/>
<name>A0AAV7E4R8_ARIFI</name>
<keyword evidence="1" id="KW-0732">Signal</keyword>
<feature type="domain" description="DUF7866" evidence="2">
    <location>
        <begin position="70"/>
        <end position="124"/>
    </location>
</feature>
<dbReference type="AlphaFoldDB" id="A0AAV7E4R8"/>
<evidence type="ECO:0000313" key="4">
    <source>
        <dbReference type="Proteomes" id="UP000825729"/>
    </source>
</evidence>
<dbReference type="InterPro" id="IPR057188">
    <property type="entry name" value="DUF7866"/>
</dbReference>
<dbReference type="PANTHER" id="PTHR33786">
    <property type="entry name" value="UBIQUITIN CARBOXYL-TERMINAL HYDROLASE"/>
    <property type="match status" value="1"/>
</dbReference>
<dbReference type="EMBL" id="JAINDJ010000006">
    <property type="protein sequence ID" value="KAG9443391.1"/>
    <property type="molecule type" value="Genomic_DNA"/>
</dbReference>
<gene>
    <name evidence="3" type="ORF">H6P81_014731</name>
</gene>
<sequence>MAKLSIYRIPLILFLFCTLIIASWANNETTLLSSSFKTPPTAIFVPTSGQTRYVVMAIDGDAGKSQRGTPYQQCGQCKCCPSKEGASPKCSTMSCCFAIICNVPGKPFGTCSLEPKKCNCDKCGST</sequence>
<evidence type="ECO:0000313" key="3">
    <source>
        <dbReference type="EMBL" id="KAG9443391.1"/>
    </source>
</evidence>